<dbReference type="AlphaFoldDB" id="A0ABD3GGB3"/>
<feature type="compositionally biased region" description="Polar residues" evidence="2">
    <location>
        <begin position="308"/>
        <end position="321"/>
    </location>
</feature>
<name>A0ABD3GGB3_9MARC</name>
<feature type="compositionally biased region" description="Basic and acidic residues" evidence="2">
    <location>
        <begin position="261"/>
        <end position="273"/>
    </location>
</feature>
<comment type="caution">
    <text evidence="3">The sequence shown here is derived from an EMBL/GenBank/DDBJ whole genome shotgun (WGS) entry which is preliminary data.</text>
</comment>
<reference evidence="3 4" key="1">
    <citation type="submission" date="2024-09" db="EMBL/GenBank/DDBJ databases">
        <title>Chromosome-scale assembly of Riccia sorocarpa.</title>
        <authorList>
            <person name="Paukszto L."/>
        </authorList>
    </citation>
    <scope>NUCLEOTIDE SEQUENCE [LARGE SCALE GENOMIC DNA]</scope>
    <source>
        <strain evidence="3">LP-2024</strain>
        <tissue evidence="3">Aerial parts of the thallus</tissue>
    </source>
</reference>
<feature type="compositionally biased region" description="Polar residues" evidence="2">
    <location>
        <begin position="374"/>
        <end position="391"/>
    </location>
</feature>
<organism evidence="3 4">
    <name type="scientific">Riccia sorocarpa</name>
    <dbReference type="NCBI Taxonomy" id="122646"/>
    <lineage>
        <taxon>Eukaryota</taxon>
        <taxon>Viridiplantae</taxon>
        <taxon>Streptophyta</taxon>
        <taxon>Embryophyta</taxon>
        <taxon>Marchantiophyta</taxon>
        <taxon>Marchantiopsida</taxon>
        <taxon>Marchantiidae</taxon>
        <taxon>Marchantiales</taxon>
        <taxon>Ricciaceae</taxon>
        <taxon>Riccia</taxon>
    </lineage>
</organism>
<feature type="compositionally biased region" description="Low complexity" evidence="2">
    <location>
        <begin position="399"/>
        <end position="411"/>
    </location>
</feature>
<sequence>MARDGPQAGAPLHFELYTEEDDDNYMRWKWISKKEARRVLRGIDPQLLLRSGLNDALRMDWSRPEEGTEFVKEFVLKWDDTTSRSTVDGEIVPLNVNVIREVFGLEEGRTVPRSARQHKDLSDWVLGRSKIQKTWFANDVFMPEWRPIIQLINVVLLGKQKPLEVTGAFLYILKNKVGHASLNEDLDWTSYFKEKIREEIRACRKQMMAAGKRKIRPTCIGIVVLHILQVRGIVDDGQLVRSDSDESVEPAGDRATNTTTSDDRSPQGGEDRAATSADSPERSPQGCQDRAITSAYSPVRSPQGGQDRATTSADSPLTSPQGVEDEGSPGNGRSGDTVEESGVSASSPNRALPCSPVRGSSGSPKSGDAYGTLPRTSTSPDLRRASISSPDSEVPVARPTTSPDHSTPTTDRGQRDDVGVLEISPATADADDLEVAESLRFLRGHSRAFSQREKWAEERTAFVNSMEALARRERSIAAELSTLRGEWGSEKKQLNTKIEELKFALDTAAKVRQTALSQEEKQSLLNEIEVLRSARDSAAQSRVNNGQPDETQKLLKEIEDLRSAAASATRQREEETNRWDRARRLLEEDKLLLIKESEDLRSAAEIREEEKAELERLKKLTEEDRQKLVKEIEDLFAASANVARAKDEERKQWDSTKAELMEQIRYQDPELSGSHLDQLKQDRRKLENEIRMLEEHVCGACSSDGTHDGHYVPHVWRTSTRRIELTLSLFSRKVGGRSHANAKLLAVQRYGTR</sequence>
<keyword evidence="1" id="KW-0175">Coiled coil</keyword>
<keyword evidence="4" id="KW-1185">Reference proteome</keyword>
<accession>A0ABD3GGB3</accession>
<evidence type="ECO:0000313" key="3">
    <source>
        <dbReference type="EMBL" id="KAL3677212.1"/>
    </source>
</evidence>
<feature type="region of interest" description="Disordered" evidence="2">
    <location>
        <begin position="241"/>
        <end position="429"/>
    </location>
</feature>
<evidence type="ECO:0000256" key="2">
    <source>
        <dbReference type="SAM" id="MobiDB-lite"/>
    </source>
</evidence>
<dbReference type="Proteomes" id="UP001633002">
    <property type="component" value="Unassembled WGS sequence"/>
</dbReference>
<evidence type="ECO:0000313" key="4">
    <source>
        <dbReference type="Proteomes" id="UP001633002"/>
    </source>
</evidence>
<dbReference type="EMBL" id="JBJQOH010000008">
    <property type="protein sequence ID" value="KAL3677212.1"/>
    <property type="molecule type" value="Genomic_DNA"/>
</dbReference>
<evidence type="ECO:0000256" key="1">
    <source>
        <dbReference type="SAM" id="Coils"/>
    </source>
</evidence>
<protein>
    <submittedName>
        <fullName evidence="3">Uncharacterized protein</fullName>
    </submittedName>
</protein>
<proteinExistence type="predicted"/>
<gene>
    <name evidence="3" type="ORF">R1sor_027160</name>
</gene>
<feature type="coiled-coil region" evidence="1">
    <location>
        <begin position="551"/>
        <end position="631"/>
    </location>
</feature>